<protein>
    <submittedName>
        <fullName evidence="1">Uncharacterized protein</fullName>
    </submittedName>
</protein>
<dbReference type="RefSeq" id="WP_003491595.1">
    <property type="nucleotide sequence ID" value="NZ_CP009225.1"/>
</dbReference>
<dbReference type="GeneID" id="92940113"/>
<organism evidence="1 2">
    <name type="scientific">Clostridium sporogenes</name>
    <dbReference type="NCBI Taxonomy" id="1509"/>
    <lineage>
        <taxon>Bacteria</taxon>
        <taxon>Bacillati</taxon>
        <taxon>Bacillota</taxon>
        <taxon>Clostridia</taxon>
        <taxon>Eubacteriales</taxon>
        <taxon>Clostridiaceae</taxon>
        <taxon>Clostridium</taxon>
    </lineage>
</organism>
<sequence length="93" mass="10467">MRNHKNYLLTLNQPPTIAPQDGSIGKIYDWNAGESFTVVNVVSSQSPWAKSVHVLDTRDNAYSAQNLQNSRLLYRSSDEQSESREVIGITELD</sequence>
<gene>
    <name evidence="1" type="ORF">CLSPO_c34960</name>
</gene>
<dbReference type="KEGG" id="cld:CLSPO_c34960"/>
<name>A0A7U4JRW1_CLOSG</name>
<evidence type="ECO:0000313" key="1">
    <source>
        <dbReference type="EMBL" id="AKC64186.1"/>
    </source>
</evidence>
<evidence type="ECO:0000313" key="2">
    <source>
        <dbReference type="Proteomes" id="UP000033052"/>
    </source>
</evidence>
<dbReference type="AlphaFoldDB" id="A0A7U4JRW1"/>
<proteinExistence type="predicted"/>
<reference evidence="1 2" key="1">
    <citation type="journal article" date="2015" name="PLoS ONE">
        <title>A universal mariner transposon system for forward genetic studies in the genus clostridium.</title>
        <authorList>
            <person name="Zhang Y."/>
            <person name="Grosse-Honebrink A."/>
            <person name="Minton N.P."/>
        </authorList>
    </citation>
    <scope>NUCLEOTIDE SEQUENCE [LARGE SCALE GENOMIC DNA]</scope>
    <source>
        <strain evidence="1 2">NCIMB 10696</strain>
    </source>
</reference>
<accession>A0A7U4JRW1</accession>
<dbReference type="Proteomes" id="UP000033052">
    <property type="component" value="Chromosome"/>
</dbReference>
<dbReference type="EMBL" id="CP009225">
    <property type="protein sequence ID" value="AKC64186.1"/>
    <property type="molecule type" value="Genomic_DNA"/>
</dbReference>